<gene>
    <name evidence="8" type="ORF">PICMEDRAFT_16295</name>
</gene>
<evidence type="ECO:0000313" key="8">
    <source>
        <dbReference type="EMBL" id="ODQ46406.1"/>
    </source>
</evidence>
<sequence>MGGRSSFLSRVPAFIGFTVSGCCANVYTFEKLIQQNSEITTFITFSQYLFIFICASLYLRYTSFWTKKKEAEELAARKGKSANPSSGLSYEFVVPVLSQVLTGYLGNLVFQFDLSMPSHIIFRSSGTAMTLLLGWAFWGKRYGIEKIVGSSLIAVGTIIFTLDVKSVSDGETAADAGAGGSTRVIGIVILLATTVISSLTSLFKEQWYQHGSKKLEWREVLYYNYLYGTVIYVLLIPQVVSEFHKLQLQLAAGAGAPETPGTSFTLVTFVLNWITQLCCILGVNVLIFRISALSLTIVLLVRRFLSLMLSIYVFENPVSLLGHVGVLCVFAGATIYSFGSKIRQTTRGGETRDVGEKKDKKRR</sequence>
<dbReference type="EMBL" id="KV454003">
    <property type="protein sequence ID" value="ODQ46406.1"/>
    <property type="molecule type" value="Genomic_DNA"/>
</dbReference>
<dbReference type="GO" id="GO:0000139">
    <property type="term" value="C:Golgi membrane"/>
    <property type="evidence" value="ECO:0007669"/>
    <property type="project" value="TreeGrafter"/>
</dbReference>
<evidence type="ECO:0008006" key="10">
    <source>
        <dbReference type="Google" id="ProtNLM"/>
    </source>
</evidence>
<evidence type="ECO:0000256" key="6">
    <source>
        <dbReference type="ARBA" id="ARBA00023136"/>
    </source>
</evidence>
<feature type="transmembrane region" description="Helical" evidence="7">
    <location>
        <begin position="320"/>
        <end position="338"/>
    </location>
</feature>
<feature type="transmembrane region" description="Helical" evidence="7">
    <location>
        <begin position="39"/>
        <end position="59"/>
    </location>
</feature>
<dbReference type="RefSeq" id="XP_019017519.1">
    <property type="nucleotide sequence ID" value="XM_019161154.1"/>
</dbReference>
<keyword evidence="9" id="KW-1185">Reference proteome</keyword>
<protein>
    <recommendedName>
        <fullName evidence="10">Sugar phosphate transporter domain-containing protein</fullName>
    </recommendedName>
</protein>
<dbReference type="InterPro" id="IPR037185">
    <property type="entry name" value="EmrE-like"/>
</dbReference>
<reference evidence="8 9" key="1">
    <citation type="journal article" date="2016" name="Proc. Natl. Acad. Sci. U.S.A.">
        <title>Comparative genomics of biotechnologically important yeasts.</title>
        <authorList>
            <person name="Riley R."/>
            <person name="Haridas S."/>
            <person name="Wolfe K.H."/>
            <person name="Lopes M.R."/>
            <person name="Hittinger C.T."/>
            <person name="Goeker M."/>
            <person name="Salamov A.A."/>
            <person name="Wisecaver J.H."/>
            <person name="Long T.M."/>
            <person name="Calvey C.H."/>
            <person name="Aerts A.L."/>
            <person name="Barry K.W."/>
            <person name="Choi C."/>
            <person name="Clum A."/>
            <person name="Coughlan A.Y."/>
            <person name="Deshpande S."/>
            <person name="Douglass A.P."/>
            <person name="Hanson S.J."/>
            <person name="Klenk H.-P."/>
            <person name="LaButti K.M."/>
            <person name="Lapidus A."/>
            <person name="Lindquist E.A."/>
            <person name="Lipzen A.M."/>
            <person name="Meier-Kolthoff J.P."/>
            <person name="Ohm R.A."/>
            <person name="Otillar R.P."/>
            <person name="Pangilinan J.L."/>
            <person name="Peng Y."/>
            <person name="Rokas A."/>
            <person name="Rosa C.A."/>
            <person name="Scheuner C."/>
            <person name="Sibirny A.A."/>
            <person name="Slot J.C."/>
            <person name="Stielow J.B."/>
            <person name="Sun H."/>
            <person name="Kurtzman C.P."/>
            <person name="Blackwell M."/>
            <person name="Grigoriev I.V."/>
            <person name="Jeffries T.W."/>
        </authorList>
    </citation>
    <scope>NUCLEOTIDE SEQUENCE [LARGE SCALE GENOMIC DNA]</scope>
    <source>
        <strain evidence="8 9">NRRL Y-2026</strain>
    </source>
</reference>
<feature type="transmembrane region" description="Helical" evidence="7">
    <location>
        <begin position="147"/>
        <end position="164"/>
    </location>
</feature>
<keyword evidence="3" id="KW-0762">Sugar transport</keyword>
<evidence type="ECO:0000256" key="4">
    <source>
        <dbReference type="ARBA" id="ARBA00022692"/>
    </source>
</evidence>
<keyword evidence="2" id="KW-0813">Transport</keyword>
<dbReference type="GO" id="GO:0005464">
    <property type="term" value="F:UDP-xylose transmembrane transporter activity"/>
    <property type="evidence" value="ECO:0007669"/>
    <property type="project" value="TreeGrafter"/>
</dbReference>
<evidence type="ECO:0000256" key="3">
    <source>
        <dbReference type="ARBA" id="ARBA00022597"/>
    </source>
</evidence>
<dbReference type="PROSITE" id="PS51257">
    <property type="entry name" value="PROKAR_LIPOPROTEIN"/>
    <property type="match status" value="1"/>
</dbReference>
<keyword evidence="6 7" id="KW-0472">Membrane</keyword>
<evidence type="ECO:0000256" key="7">
    <source>
        <dbReference type="SAM" id="Phobius"/>
    </source>
</evidence>
<feature type="transmembrane region" description="Helical" evidence="7">
    <location>
        <begin position="295"/>
        <end position="314"/>
    </location>
</feature>
<dbReference type="GO" id="GO:0005462">
    <property type="term" value="F:UDP-N-acetylglucosamine transmembrane transporter activity"/>
    <property type="evidence" value="ECO:0007669"/>
    <property type="project" value="TreeGrafter"/>
</dbReference>
<feature type="transmembrane region" description="Helical" evidence="7">
    <location>
        <begin position="7"/>
        <end position="27"/>
    </location>
</feature>
<keyword evidence="5 7" id="KW-1133">Transmembrane helix</keyword>
<feature type="transmembrane region" description="Helical" evidence="7">
    <location>
        <begin position="120"/>
        <end position="138"/>
    </location>
</feature>
<evidence type="ECO:0000256" key="1">
    <source>
        <dbReference type="ARBA" id="ARBA00004127"/>
    </source>
</evidence>
<dbReference type="InterPro" id="IPR013657">
    <property type="entry name" value="SCL35B1-4/HUT1"/>
</dbReference>
<keyword evidence="4 7" id="KW-0812">Transmembrane</keyword>
<proteinExistence type="predicted"/>
<dbReference type="GeneID" id="30177841"/>
<evidence type="ECO:0000313" key="9">
    <source>
        <dbReference type="Proteomes" id="UP000094455"/>
    </source>
</evidence>
<comment type="subcellular location">
    <subcellularLocation>
        <location evidence="1">Endomembrane system</location>
        <topology evidence="1">Multi-pass membrane protein</topology>
    </subcellularLocation>
</comment>
<name>A0A1E3NK00_9ASCO</name>
<dbReference type="PANTHER" id="PTHR10778:SF4">
    <property type="entry name" value="NUCLEOTIDE SUGAR TRANSPORTER SLC35B4"/>
    <property type="match status" value="1"/>
</dbReference>
<feature type="transmembrane region" description="Helical" evidence="7">
    <location>
        <begin position="184"/>
        <end position="203"/>
    </location>
</feature>
<dbReference type="PANTHER" id="PTHR10778">
    <property type="entry name" value="SOLUTE CARRIER FAMILY 35 MEMBER B"/>
    <property type="match status" value="1"/>
</dbReference>
<feature type="transmembrane region" description="Helical" evidence="7">
    <location>
        <begin position="224"/>
        <end position="244"/>
    </location>
</feature>
<dbReference type="Pfam" id="PF08449">
    <property type="entry name" value="UAA"/>
    <property type="match status" value="1"/>
</dbReference>
<feature type="transmembrane region" description="Helical" evidence="7">
    <location>
        <begin position="264"/>
        <end position="288"/>
    </location>
</feature>
<evidence type="ECO:0000256" key="5">
    <source>
        <dbReference type="ARBA" id="ARBA00022989"/>
    </source>
</evidence>
<accession>A0A1E3NK00</accession>
<dbReference type="GO" id="GO:0005789">
    <property type="term" value="C:endoplasmic reticulum membrane"/>
    <property type="evidence" value="ECO:0007669"/>
    <property type="project" value="TreeGrafter"/>
</dbReference>
<evidence type="ECO:0000256" key="2">
    <source>
        <dbReference type="ARBA" id="ARBA00022448"/>
    </source>
</evidence>
<dbReference type="SUPFAM" id="SSF103481">
    <property type="entry name" value="Multidrug resistance efflux transporter EmrE"/>
    <property type="match status" value="1"/>
</dbReference>
<dbReference type="OrthoDB" id="999962at2759"/>
<organism evidence="8 9">
    <name type="scientific">Pichia membranifaciens NRRL Y-2026</name>
    <dbReference type="NCBI Taxonomy" id="763406"/>
    <lineage>
        <taxon>Eukaryota</taxon>
        <taxon>Fungi</taxon>
        <taxon>Dikarya</taxon>
        <taxon>Ascomycota</taxon>
        <taxon>Saccharomycotina</taxon>
        <taxon>Pichiomycetes</taxon>
        <taxon>Pichiales</taxon>
        <taxon>Pichiaceae</taxon>
        <taxon>Pichia</taxon>
    </lineage>
</organism>
<dbReference type="AlphaFoldDB" id="A0A1E3NK00"/>
<dbReference type="STRING" id="763406.A0A1E3NK00"/>
<feature type="transmembrane region" description="Helical" evidence="7">
    <location>
        <begin position="87"/>
        <end position="108"/>
    </location>
</feature>
<dbReference type="Proteomes" id="UP000094455">
    <property type="component" value="Unassembled WGS sequence"/>
</dbReference>